<evidence type="ECO:0000256" key="2">
    <source>
        <dbReference type="ARBA" id="ARBA00022487"/>
    </source>
</evidence>
<proteinExistence type="inferred from homology"/>
<dbReference type="PANTHER" id="PTHR33938">
    <property type="entry name" value="FERULOYL ESTERASE B-RELATED"/>
    <property type="match status" value="1"/>
</dbReference>
<dbReference type="PANTHER" id="PTHR33938:SF15">
    <property type="entry name" value="FERULOYL ESTERASE B-RELATED"/>
    <property type="match status" value="1"/>
</dbReference>
<evidence type="ECO:0000256" key="1">
    <source>
        <dbReference type="ARBA" id="ARBA00006249"/>
    </source>
</evidence>
<dbReference type="GO" id="GO:0016787">
    <property type="term" value="F:hydrolase activity"/>
    <property type="evidence" value="ECO:0007669"/>
    <property type="project" value="UniProtKB-KW"/>
</dbReference>
<keyword evidence="10" id="KW-1185">Reference proteome</keyword>
<protein>
    <submittedName>
        <fullName evidence="9">Tannase/feruloyl esterase family alpha/beta hydrolase</fullName>
    </submittedName>
</protein>
<feature type="chain" id="PRO_5045984398" evidence="8">
    <location>
        <begin position="21"/>
        <end position="564"/>
    </location>
</feature>
<comment type="similarity">
    <text evidence="1">Belongs to the tannase family.</text>
</comment>
<dbReference type="Gene3D" id="3.40.50.1820">
    <property type="entry name" value="alpha/beta hydrolase"/>
    <property type="match status" value="2"/>
</dbReference>
<keyword evidence="7" id="KW-1015">Disulfide bond</keyword>
<reference evidence="9 10" key="1">
    <citation type="journal article" date="2019" name="Int. J. Syst. Evol. Microbiol.">
        <title>The Global Catalogue of Microorganisms (GCM) 10K type strain sequencing project: providing services to taxonomists for standard genome sequencing and annotation.</title>
        <authorList>
            <consortium name="The Broad Institute Genomics Platform"/>
            <consortium name="The Broad Institute Genome Sequencing Center for Infectious Disease"/>
            <person name="Wu L."/>
            <person name="Ma J."/>
        </authorList>
    </citation>
    <scope>NUCLEOTIDE SEQUENCE [LARGE SCALE GENOMIC DNA]</scope>
    <source>
        <strain evidence="9 10">JCM 15503</strain>
    </source>
</reference>
<keyword evidence="4 8" id="KW-0732">Signal</keyword>
<dbReference type="InterPro" id="IPR029058">
    <property type="entry name" value="AB_hydrolase_fold"/>
</dbReference>
<comment type="caution">
    <text evidence="9">The sequence shown here is derived from an EMBL/GenBank/DDBJ whole genome shotgun (WGS) entry which is preliminary data.</text>
</comment>
<evidence type="ECO:0000256" key="3">
    <source>
        <dbReference type="ARBA" id="ARBA00022723"/>
    </source>
</evidence>
<dbReference type="EMBL" id="BAAAEW010000047">
    <property type="protein sequence ID" value="GAA0769632.1"/>
    <property type="molecule type" value="Genomic_DNA"/>
</dbReference>
<evidence type="ECO:0000256" key="8">
    <source>
        <dbReference type="SAM" id="SignalP"/>
    </source>
</evidence>
<evidence type="ECO:0000256" key="7">
    <source>
        <dbReference type="ARBA" id="ARBA00023157"/>
    </source>
</evidence>
<keyword evidence="6" id="KW-0106">Calcium</keyword>
<dbReference type="Proteomes" id="UP001500279">
    <property type="component" value="Unassembled WGS sequence"/>
</dbReference>
<evidence type="ECO:0000256" key="6">
    <source>
        <dbReference type="ARBA" id="ARBA00022837"/>
    </source>
</evidence>
<dbReference type="InterPro" id="IPR011118">
    <property type="entry name" value="Tannase/feruloyl_esterase"/>
</dbReference>
<gene>
    <name evidence="9" type="ORF">GCM10009107_60730</name>
</gene>
<dbReference type="SUPFAM" id="SSF53474">
    <property type="entry name" value="alpha/beta-Hydrolases"/>
    <property type="match status" value="1"/>
</dbReference>
<sequence>MRSFPFLFLPSLLASATLCACGGSDRPIARLSPASAGTLSQCSTLVASFGFANTILTAATDVAAGTLTVAGQPVPAHCLVTGTMNARTGTNGSYAIGFELRLPVAWNGRFYYQANGGLDGAVVTALGGLGGGPLTGALLQGFAVLSSDAGHSNAQNAPGAANFGNDPQARLDYGYQAVGTLTPMAKQLVQASYGRAPDRAYIGGCSNGGRHTMVAAARDAEQYDGYLVGDPGFHLPRAAIANIAGYQQYLTLASTSGDASTGFSQAERALVSNAVLARCDALDGATDGLVQDVAACRGAFSLDRDVPTCAGTRDGTCLSSEQKAVIEQLFAGAKAGDGSLVYAAWPYDAGLATNGWASWKFSAPATRDSVAVGQVWQAPPEDAATFVPTTFAATGSIDQMLARVMATTAVFTESAWHFMVPPNETELSTLKYRGAKMLVYHGASDPIFSHDDTLNWYQALAKANGGDASDFARFYSVPGMNHCSGGPATDQFDMLSQLVAWVEQGQAPGAITATARGPGNAGGVNADVPATWSATRTRPLCPSPQVARYQGSGSLDDAANFSCQ</sequence>
<organism evidence="9 10">
    <name type="scientific">Ideonella azotifigens</name>
    <dbReference type="NCBI Taxonomy" id="513160"/>
    <lineage>
        <taxon>Bacteria</taxon>
        <taxon>Pseudomonadati</taxon>
        <taxon>Pseudomonadota</taxon>
        <taxon>Betaproteobacteria</taxon>
        <taxon>Burkholderiales</taxon>
        <taxon>Sphaerotilaceae</taxon>
        <taxon>Ideonella</taxon>
    </lineage>
</organism>
<keyword evidence="3" id="KW-0479">Metal-binding</keyword>
<dbReference type="PROSITE" id="PS51257">
    <property type="entry name" value="PROKAR_LIPOPROTEIN"/>
    <property type="match status" value="1"/>
</dbReference>
<keyword evidence="2" id="KW-0719">Serine esterase</keyword>
<evidence type="ECO:0000256" key="4">
    <source>
        <dbReference type="ARBA" id="ARBA00022729"/>
    </source>
</evidence>
<dbReference type="RefSeq" id="WP_141288439.1">
    <property type="nucleotide sequence ID" value="NZ_BAAAEW010000047.1"/>
</dbReference>
<evidence type="ECO:0000313" key="10">
    <source>
        <dbReference type="Proteomes" id="UP001500279"/>
    </source>
</evidence>
<name>A0ABN1KKL9_9BURK</name>
<accession>A0ABN1KKL9</accession>
<dbReference type="Pfam" id="PF07519">
    <property type="entry name" value="Tannase"/>
    <property type="match status" value="1"/>
</dbReference>
<keyword evidence="5 9" id="KW-0378">Hydrolase</keyword>
<feature type="signal peptide" evidence="8">
    <location>
        <begin position="1"/>
        <end position="20"/>
    </location>
</feature>
<evidence type="ECO:0000313" key="9">
    <source>
        <dbReference type="EMBL" id="GAA0769632.1"/>
    </source>
</evidence>
<evidence type="ECO:0000256" key="5">
    <source>
        <dbReference type="ARBA" id="ARBA00022801"/>
    </source>
</evidence>